<evidence type="ECO:0000313" key="3">
    <source>
        <dbReference type="Proteomes" id="UP001341840"/>
    </source>
</evidence>
<name>A0ABU6T514_9FABA</name>
<keyword evidence="3" id="KW-1185">Reference proteome</keyword>
<evidence type="ECO:0000313" key="2">
    <source>
        <dbReference type="EMBL" id="MED6143772.1"/>
    </source>
</evidence>
<comment type="caution">
    <text evidence="2">The sequence shown here is derived from an EMBL/GenBank/DDBJ whole genome shotgun (WGS) entry which is preliminary data.</text>
</comment>
<evidence type="ECO:0000256" key="1">
    <source>
        <dbReference type="SAM" id="MobiDB-lite"/>
    </source>
</evidence>
<dbReference type="EMBL" id="JASCZI010090641">
    <property type="protein sequence ID" value="MED6143772.1"/>
    <property type="molecule type" value="Genomic_DNA"/>
</dbReference>
<proteinExistence type="predicted"/>
<gene>
    <name evidence="2" type="ORF">PIB30_009021</name>
</gene>
<dbReference type="Proteomes" id="UP001341840">
    <property type="component" value="Unassembled WGS sequence"/>
</dbReference>
<reference evidence="2 3" key="1">
    <citation type="journal article" date="2023" name="Plants (Basel)">
        <title>Bridging the Gap: Combining Genomics and Transcriptomics Approaches to Understand Stylosanthes scabra, an Orphan Legume from the Brazilian Caatinga.</title>
        <authorList>
            <person name="Ferreira-Neto J.R.C."/>
            <person name="da Silva M.D."/>
            <person name="Binneck E."/>
            <person name="de Melo N.F."/>
            <person name="da Silva R.H."/>
            <person name="de Melo A.L.T.M."/>
            <person name="Pandolfi V."/>
            <person name="Bustamante F.O."/>
            <person name="Brasileiro-Vidal A.C."/>
            <person name="Benko-Iseppon A.M."/>
        </authorList>
    </citation>
    <scope>NUCLEOTIDE SEQUENCE [LARGE SCALE GENOMIC DNA]</scope>
    <source>
        <tissue evidence="2">Leaves</tissue>
    </source>
</reference>
<feature type="region of interest" description="Disordered" evidence="1">
    <location>
        <begin position="227"/>
        <end position="246"/>
    </location>
</feature>
<sequence length="364" mass="42281">MSLSSKFTNSSTKQVMESYYSCNQGYAPWNPTPYQPHDLGYDAYQSYGFGDAYYGYEDPSPPYPPSQKGIKEVIQLLCQERKEIREIQEQIANQVDTLCSIVIQWKAQSVINNSSSTSQPLNSEDCSSKSLPNPRGCIPTFFRYKGRKDALSQPRSNRWRSIPTLHIHQERKKDSRLSQPLSNQWRSIPTLFRSANQEEREDALLHEKDDESLKQEGMHECLEEVEEENKYQEAEDVDQEVEDKDKEQEGVEIVYKKKMDSMELSESKFKGCNGLLHKLHNNKAKIGWANRVWDPGKSFTDHHFWEIIHCMGALRSLNPPGHTNLKHWWDSRMSSTTSPHDKIFQMSNLKDNKQKCWVGDNPPW</sequence>
<organism evidence="2 3">
    <name type="scientific">Stylosanthes scabra</name>
    <dbReference type="NCBI Taxonomy" id="79078"/>
    <lineage>
        <taxon>Eukaryota</taxon>
        <taxon>Viridiplantae</taxon>
        <taxon>Streptophyta</taxon>
        <taxon>Embryophyta</taxon>
        <taxon>Tracheophyta</taxon>
        <taxon>Spermatophyta</taxon>
        <taxon>Magnoliopsida</taxon>
        <taxon>eudicotyledons</taxon>
        <taxon>Gunneridae</taxon>
        <taxon>Pentapetalae</taxon>
        <taxon>rosids</taxon>
        <taxon>fabids</taxon>
        <taxon>Fabales</taxon>
        <taxon>Fabaceae</taxon>
        <taxon>Papilionoideae</taxon>
        <taxon>50 kb inversion clade</taxon>
        <taxon>dalbergioids sensu lato</taxon>
        <taxon>Dalbergieae</taxon>
        <taxon>Pterocarpus clade</taxon>
        <taxon>Stylosanthes</taxon>
    </lineage>
</organism>
<accession>A0ABU6T514</accession>
<protein>
    <submittedName>
        <fullName evidence="2">Uncharacterized protein</fullName>
    </submittedName>
</protein>